<dbReference type="GO" id="GO:0016491">
    <property type="term" value="F:oxidoreductase activity"/>
    <property type="evidence" value="ECO:0007669"/>
    <property type="project" value="UniProtKB-KW"/>
</dbReference>
<dbReference type="Pfam" id="PF01799">
    <property type="entry name" value="Fer2_2"/>
    <property type="match status" value="1"/>
</dbReference>
<dbReference type="PROSITE" id="PS00197">
    <property type="entry name" value="2FE2S_FER_1"/>
    <property type="match status" value="1"/>
</dbReference>
<keyword evidence="4" id="KW-0408">Iron</keyword>
<proteinExistence type="predicted"/>
<dbReference type="InterPro" id="IPR051452">
    <property type="entry name" value="Diverse_Oxidoreductases"/>
</dbReference>
<keyword evidence="1" id="KW-0001">2Fe-2S</keyword>
<evidence type="ECO:0000313" key="9">
    <source>
        <dbReference type="Proteomes" id="UP000216024"/>
    </source>
</evidence>
<keyword evidence="9" id="KW-1185">Reference proteome</keyword>
<dbReference type="InterPro" id="IPR006058">
    <property type="entry name" value="2Fe2S_fd_BS"/>
</dbReference>
<dbReference type="PANTHER" id="PTHR44379:SF8">
    <property type="entry name" value="XANTHINE DEHYDROGENASE IRON-SULFUR-BINDING SUBUNIT XDHC-RELATED"/>
    <property type="match status" value="1"/>
</dbReference>
<evidence type="ECO:0000256" key="1">
    <source>
        <dbReference type="ARBA" id="ARBA00022714"/>
    </source>
</evidence>
<dbReference type="OrthoDB" id="9796880at2"/>
<evidence type="ECO:0000313" key="8">
    <source>
        <dbReference type="EMBL" id="PAB59870.1"/>
    </source>
</evidence>
<evidence type="ECO:0000256" key="6">
    <source>
        <dbReference type="ARBA" id="ARBA00060707"/>
    </source>
</evidence>
<dbReference type="EMBL" id="NIBG01000005">
    <property type="protein sequence ID" value="PAB59870.1"/>
    <property type="molecule type" value="Genomic_DNA"/>
</dbReference>
<evidence type="ECO:0000256" key="3">
    <source>
        <dbReference type="ARBA" id="ARBA00023002"/>
    </source>
</evidence>
<dbReference type="PROSITE" id="PS51085">
    <property type="entry name" value="2FE2S_FER_2"/>
    <property type="match status" value="1"/>
</dbReference>
<gene>
    <name evidence="8" type="ORF">CCE28_07905</name>
</gene>
<dbReference type="SUPFAM" id="SSF47741">
    <property type="entry name" value="CO dehydrogenase ISP C-domain like"/>
    <property type="match status" value="1"/>
</dbReference>
<dbReference type="AlphaFoldDB" id="A0A267MM90"/>
<dbReference type="GO" id="GO:0051537">
    <property type="term" value="F:2 iron, 2 sulfur cluster binding"/>
    <property type="evidence" value="ECO:0007669"/>
    <property type="project" value="UniProtKB-KW"/>
</dbReference>
<dbReference type="InterPro" id="IPR036884">
    <property type="entry name" value="2Fe-2S-bd_dom_sf"/>
</dbReference>
<dbReference type="FunFam" id="1.10.150.120:FF:000003">
    <property type="entry name" value="Carbon monoxide dehydrogenase, small subunit"/>
    <property type="match status" value="1"/>
</dbReference>
<dbReference type="Gene3D" id="1.10.150.120">
    <property type="entry name" value="[2Fe-2S]-binding domain"/>
    <property type="match status" value="1"/>
</dbReference>
<evidence type="ECO:0000259" key="7">
    <source>
        <dbReference type="PROSITE" id="PS51085"/>
    </source>
</evidence>
<feature type="domain" description="2Fe-2S ferredoxin-type" evidence="7">
    <location>
        <begin position="4"/>
        <end position="80"/>
    </location>
</feature>
<protein>
    <submittedName>
        <fullName evidence="8">Ferredoxin</fullName>
    </submittedName>
</protein>
<keyword evidence="5" id="KW-0411">Iron-sulfur</keyword>
<dbReference type="PANTHER" id="PTHR44379">
    <property type="entry name" value="OXIDOREDUCTASE WITH IRON-SULFUR SUBUNIT"/>
    <property type="match status" value="1"/>
</dbReference>
<reference evidence="8 9" key="1">
    <citation type="submission" date="2017-06" db="EMBL/GenBank/DDBJ databases">
        <title>Draft genome sequence of anaerobic fermentative bacterium Anaeromicrobium sediminis DY2726D isolated from West Pacific Ocean sediments.</title>
        <authorList>
            <person name="Zeng X."/>
        </authorList>
    </citation>
    <scope>NUCLEOTIDE SEQUENCE [LARGE SCALE GENOMIC DNA]</scope>
    <source>
        <strain evidence="8 9">DY2726D</strain>
    </source>
</reference>
<dbReference type="Proteomes" id="UP000216024">
    <property type="component" value="Unassembled WGS sequence"/>
</dbReference>
<dbReference type="FunFam" id="3.10.20.30:FF:000020">
    <property type="entry name" value="Xanthine dehydrogenase iron-sulfur subunit"/>
    <property type="match status" value="1"/>
</dbReference>
<dbReference type="GO" id="GO:0046872">
    <property type="term" value="F:metal ion binding"/>
    <property type="evidence" value="ECO:0007669"/>
    <property type="project" value="UniProtKB-KW"/>
</dbReference>
<organism evidence="8 9">
    <name type="scientific">Anaeromicrobium sediminis</name>
    <dbReference type="NCBI Taxonomy" id="1478221"/>
    <lineage>
        <taxon>Bacteria</taxon>
        <taxon>Bacillati</taxon>
        <taxon>Bacillota</taxon>
        <taxon>Clostridia</taxon>
        <taxon>Peptostreptococcales</taxon>
        <taxon>Thermotaleaceae</taxon>
        <taxon>Anaeromicrobium</taxon>
    </lineage>
</organism>
<dbReference type="Gene3D" id="3.10.20.30">
    <property type="match status" value="1"/>
</dbReference>
<keyword evidence="2" id="KW-0479">Metal-binding</keyword>
<comment type="pathway">
    <text evidence="6">Alkaloid degradation; nicotine degradation.</text>
</comment>
<dbReference type="InterPro" id="IPR001041">
    <property type="entry name" value="2Fe-2S_ferredoxin-type"/>
</dbReference>
<dbReference type="Pfam" id="PF00111">
    <property type="entry name" value="Fer2"/>
    <property type="match status" value="1"/>
</dbReference>
<dbReference type="CDD" id="cd00207">
    <property type="entry name" value="fer2"/>
    <property type="match status" value="1"/>
</dbReference>
<evidence type="ECO:0000256" key="4">
    <source>
        <dbReference type="ARBA" id="ARBA00023004"/>
    </source>
</evidence>
<dbReference type="InterPro" id="IPR012675">
    <property type="entry name" value="Beta-grasp_dom_sf"/>
</dbReference>
<name>A0A267MM90_9FIRM</name>
<evidence type="ECO:0000256" key="5">
    <source>
        <dbReference type="ARBA" id="ARBA00023014"/>
    </source>
</evidence>
<dbReference type="SUPFAM" id="SSF54292">
    <property type="entry name" value="2Fe-2S ferredoxin-like"/>
    <property type="match status" value="1"/>
</dbReference>
<dbReference type="InterPro" id="IPR002888">
    <property type="entry name" value="2Fe-2S-bd"/>
</dbReference>
<keyword evidence="3" id="KW-0560">Oxidoreductase</keyword>
<comment type="caution">
    <text evidence="8">The sequence shown here is derived from an EMBL/GenBank/DDBJ whole genome shotgun (WGS) entry which is preliminary data.</text>
</comment>
<sequence>MEKKLLKFTLNGEMVEVYVSPDETLLDIIRDKFQLTGTKKGCGQGECGACTVIMNGNAVNSCVVLAMHAMDSVVETIEGIGTSNNLHELQESFIKHGAIQCGFCTPGMIMSSKALLDKNPSPCKSHVKEAISGNICRCTGYVKIEEAVLSVCEKSRSEKLVVEGE</sequence>
<evidence type="ECO:0000256" key="2">
    <source>
        <dbReference type="ARBA" id="ARBA00022723"/>
    </source>
</evidence>
<dbReference type="InterPro" id="IPR036010">
    <property type="entry name" value="2Fe-2S_ferredoxin-like_sf"/>
</dbReference>
<accession>A0A267MM90</accession>
<dbReference type="RefSeq" id="WP_095132720.1">
    <property type="nucleotide sequence ID" value="NZ_NIBG01000005.1"/>
</dbReference>